<dbReference type="Proteomes" id="UP000319143">
    <property type="component" value="Unassembled WGS sequence"/>
</dbReference>
<gene>
    <name evidence="1" type="ORF">Poly41_50130</name>
</gene>
<dbReference type="SUPFAM" id="SSF53474">
    <property type="entry name" value="alpha/beta-Hydrolases"/>
    <property type="match status" value="1"/>
</dbReference>
<dbReference type="RefSeq" id="WP_146529556.1">
    <property type="nucleotide sequence ID" value="NZ_SJPV01000010.1"/>
</dbReference>
<accession>A0A5C6DC25</accession>
<evidence type="ECO:0000313" key="1">
    <source>
        <dbReference type="EMBL" id="TWU33261.1"/>
    </source>
</evidence>
<dbReference type="OrthoDB" id="869379at2"/>
<dbReference type="InterPro" id="IPR029058">
    <property type="entry name" value="AB_hydrolase_fold"/>
</dbReference>
<dbReference type="PANTHER" id="PTHR37946:SF1">
    <property type="entry name" value="SLL1969 PROTEIN"/>
    <property type="match status" value="1"/>
</dbReference>
<reference evidence="1 2" key="1">
    <citation type="submission" date="2019-02" db="EMBL/GenBank/DDBJ databases">
        <title>Deep-cultivation of Planctomycetes and their phenomic and genomic characterization uncovers novel biology.</title>
        <authorList>
            <person name="Wiegand S."/>
            <person name="Jogler M."/>
            <person name="Boedeker C."/>
            <person name="Pinto D."/>
            <person name="Vollmers J."/>
            <person name="Rivas-Marin E."/>
            <person name="Kohn T."/>
            <person name="Peeters S.H."/>
            <person name="Heuer A."/>
            <person name="Rast P."/>
            <person name="Oberbeckmann S."/>
            <person name="Bunk B."/>
            <person name="Jeske O."/>
            <person name="Meyerdierks A."/>
            <person name="Storesund J.E."/>
            <person name="Kallscheuer N."/>
            <person name="Luecker S."/>
            <person name="Lage O.M."/>
            <person name="Pohl T."/>
            <person name="Merkel B.J."/>
            <person name="Hornburger P."/>
            <person name="Mueller R.-W."/>
            <person name="Bruemmer F."/>
            <person name="Labrenz M."/>
            <person name="Spormann A.M."/>
            <person name="Op Den Camp H."/>
            <person name="Overmann J."/>
            <person name="Amann R."/>
            <person name="Jetten M.S.M."/>
            <person name="Mascher T."/>
            <person name="Medema M.H."/>
            <person name="Devos D.P."/>
            <person name="Kaster A.-K."/>
            <person name="Ovreas L."/>
            <person name="Rohde M."/>
            <person name="Galperin M.Y."/>
            <person name="Jogler C."/>
        </authorList>
    </citation>
    <scope>NUCLEOTIDE SEQUENCE [LARGE SCALE GENOMIC DNA]</scope>
    <source>
        <strain evidence="1 2">Poly41</strain>
    </source>
</reference>
<evidence type="ECO:0000313" key="2">
    <source>
        <dbReference type="Proteomes" id="UP000319143"/>
    </source>
</evidence>
<dbReference type="PROSITE" id="PS51257">
    <property type="entry name" value="PROKAR_LIPOPROTEIN"/>
    <property type="match status" value="1"/>
</dbReference>
<keyword evidence="2" id="KW-1185">Reference proteome</keyword>
<sequence length="609" mass="67456">MVCRPISALAYYLIGLAVCVGSGCSTSNSVANLWSRGLVGNFAPTQSKNVEGPKSVHAKLASSISGLSDDSRLVDAVEFVRLAEQAQRDSDPHCVSLYAEAALMCWPLLKPIDTAVETKQEQASAAWNIYHRSLEQLTASASQHGLLDPHKGIAITTSNGEKVLIEIARHDFPWQAEDFNELQLVPKFNRVKLARYWDEPGLGVPLLVTRNKTEPPPYQAKSIPFAATAVLRPTRTTAFQLISNQSDPSATDRRVLAVLDLYDPVRVTQVNHDDQTWDLARNVSAPLALAQSQFDRDNFQSFMMPGRTDEAAGLRMIEPYQSGKIPVVFVHGLLSDRITWIDLINDLRAEPWFNQHYQIWLFQYPTGQPFVRSAAQMRKALTEAVAFCNPSGTDFALSQMVLVGHSMGGLVSKLQITQRSPALWNAIASRPVDAVETSNEQRAEIDSLFFFEPLPFVKRVVFIGTPHQGSPFATSWVGQLGSMLVRKPKERRRLFESLKEQNPGLFKGSLEKNLPASIAFLRPDNTLSIAAFQTPVNPSVQLHTIIGTGKRLRDGTPADGVVPVESARHPNTLSERLIETTHTELTEHPETTEELLRILKPMAVESDKA</sequence>
<proteinExistence type="predicted"/>
<name>A0A5C6DC25_9BACT</name>
<keyword evidence="1" id="KW-0378">Hydrolase</keyword>
<organism evidence="1 2">
    <name type="scientific">Novipirellula artificiosorum</name>
    <dbReference type="NCBI Taxonomy" id="2528016"/>
    <lineage>
        <taxon>Bacteria</taxon>
        <taxon>Pseudomonadati</taxon>
        <taxon>Planctomycetota</taxon>
        <taxon>Planctomycetia</taxon>
        <taxon>Pirellulales</taxon>
        <taxon>Pirellulaceae</taxon>
        <taxon>Novipirellula</taxon>
    </lineage>
</organism>
<dbReference type="AlphaFoldDB" id="A0A5C6DC25"/>
<protein>
    <submittedName>
        <fullName evidence="1">Alpha/beta hydrolase family protein</fullName>
    </submittedName>
</protein>
<dbReference type="EMBL" id="SJPV01000010">
    <property type="protein sequence ID" value="TWU33261.1"/>
    <property type="molecule type" value="Genomic_DNA"/>
</dbReference>
<comment type="caution">
    <text evidence="1">The sequence shown here is derived from an EMBL/GenBank/DDBJ whole genome shotgun (WGS) entry which is preliminary data.</text>
</comment>
<dbReference type="PANTHER" id="PTHR37946">
    <property type="entry name" value="SLL1969 PROTEIN"/>
    <property type="match status" value="1"/>
</dbReference>
<dbReference type="Gene3D" id="3.40.50.1820">
    <property type="entry name" value="alpha/beta hydrolase"/>
    <property type="match status" value="1"/>
</dbReference>
<dbReference type="GO" id="GO:0016787">
    <property type="term" value="F:hydrolase activity"/>
    <property type="evidence" value="ECO:0007669"/>
    <property type="project" value="UniProtKB-KW"/>
</dbReference>